<keyword evidence="7 8" id="KW-0472">Membrane</keyword>
<evidence type="ECO:0000313" key="9">
    <source>
        <dbReference type="EMBL" id="UYV81768.1"/>
    </source>
</evidence>
<keyword evidence="10" id="KW-1185">Reference proteome</keyword>
<evidence type="ECO:0000256" key="4">
    <source>
        <dbReference type="ARBA" id="ARBA00022692"/>
    </source>
</evidence>
<evidence type="ECO:0000256" key="6">
    <source>
        <dbReference type="ARBA" id="ARBA00022989"/>
    </source>
</evidence>
<evidence type="ECO:0000256" key="2">
    <source>
        <dbReference type="ARBA" id="ARBA00006459"/>
    </source>
</evidence>
<comment type="subcellular location">
    <subcellularLocation>
        <location evidence="1">Membrane</location>
        <topology evidence="1">Multi-pass membrane protein</topology>
    </subcellularLocation>
</comment>
<dbReference type="PANTHER" id="PTHR11616:SF38">
    <property type="entry name" value="SODIUM-DEPENDENT DOPAMINE TRANSPORTER"/>
    <property type="match status" value="1"/>
</dbReference>
<feature type="transmembrane region" description="Helical" evidence="8">
    <location>
        <begin position="286"/>
        <end position="304"/>
    </location>
</feature>
<dbReference type="InterPro" id="IPR000175">
    <property type="entry name" value="Na/ntran_symport"/>
</dbReference>
<evidence type="ECO:0000256" key="8">
    <source>
        <dbReference type="SAM" id="Phobius"/>
    </source>
</evidence>
<keyword evidence="6 8" id="KW-1133">Transmembrane helix</keyword>
<reference evidence="9 10" key="1">
    <citation type="submission" date="2022-01" db="EMBL/GenBank/DDBJ databases">
        <title>A chromosomal length assembly of Cordylochernes scorpioides.</title>
        <authorList>
            <person name="Zeh D."/>
            <person name="Zeh J."/>
        </authorList>
    </citation>
    <scope>NUCLEOTIDE SEQUENCE [LARGE SCALE GENOMIC DNA]</scope>
    <source>
        <strain evidence="9">IN4F17</strain>
        <tissue evidence="9">Whole Body</tissue>
    </source>
</reference>
<dbReference type="InterPro" id="IPR037272">
    <property type="entry name" value="SNS_sf"/>
</dbReference>
<dbReference type="Pfam" id="PF00209">
    <property type="entry name" value="SNF"/>
    <property type="match status" value="2"/>
</dbReference>
<feature type="transmembrane region" description="Helical" evidence="8">
    <location>
        <begin position="20"/>
        <end position="39"/>
    </location>
</feature>
<sequence>MSSSTSYISSRDGTVAYVPGVFLIPYVILLVFGALPLFYMELVLGQYNRVGPISIWNICPIFKGQYNRVGPISIWNICPIFKGNILLDVHLTLLLGQYNRVGPISIWNICPIFKGNILLDVHLTLLLGQYNRVGPISIWNICPIFKGNILLDVHLTLLLGQYNRVGPISIWNICPIFKGVGYCSVLMSWYVSFYYNVIIGWTFYFMYSSFKSDLPWVRCNNEWNTPACWGEPRNLSGPAPLNRTSPVLEFFKLPTNKLIFEFVCLSRAVLELHRSTGIDDLGLPKWQLVLCVFSVFLILYFALFKGVKSSGKVVWVTATAPYIILTILLIRGVFLPGAAQGVAYYLRPEVSKLLDSQVNISSFSQYLPLSR</sequence>
<proteinExistence type="inferred from homology"/>
<dbReference type="PANTHER" id="PTHR11616">
    <property type="entry name" value="SODIUM/CHLORIDE DEPENDENT TRANSPORTER"/>
    <property type="match status" value="1"/>
</dbReference>
<evidence type="ECO:0000256" key="7">
    <source>
        <dbReference type="ARBA" id="ARBA00023136"/>
    </source>
</evidence>
<dbReference type="Proteomes" id="UP001235939">
    <property type="component" value="Chromosome 20"/>
</dbReference>
<dbReference type="SUPFAM" id="SSF161070">
    <property type="entry name" value="SNF-like"/>
    <property type="match status" value="2"/>
</dbReference>
<evidence type="ECO:0000256" key="5">
    <source>
        <dbReference type="ARBA" id="ARBA00022847"/>
    </source>
</evidence>
<keyword evidence="4 8" id="KW-0812">Transmembrane</keyword>
<protein>
    <submittedName>
        <fullName evidence="9">SLC6A2</fullName>
    </submittedName>
</protein>
<feature type="transmembrane region" description="Helical" evidence="8">
    <location>
        <begin position="313"/>
        <end position="334"/>
    </location>
</feature>
<accession>A0ABY6LKT9</accession>
<evidence type="ECO:0000256" key="1">
    <source>
        <dbReference type="ARBA" id="ARBA00004141"/>
    </source>
</evidence>
<dbReference type="EMBL" id="CP092882">
    <property type="protein sequence ID" value="UYV81768.1"/>
    <property type="molecule type" value="Genomic_DNA"/>
</dbReference>
<dbReference type="PROSITE" id="PS50267">
    <property type="entry name" value="NA_NEUROTRAN_SYMP_3"/>
    <property type="match status" value="1"/>
</dbReference>
<organism evidence="9 10">
    <name type="scientific">Cordylochernes scorpioides</name>
    <dbReference type="NCBI Taxonomy" id="51811"/>
    <lineage>
        <taxon>Eukaryota</taxon>
        <taxon>Metazoa</taxon>
        <taxon>Ecdysozoa</taxon>
        <taxon>Arthropoda</taxon>
        <taxon>Chelicerata</taxon>
        <taxon>Arachnida</taxon>
        <taxon>Pseudoscorpiones</taxon>
        <taxon>Cheliferoidea</taxon>
        <taxon>Chernetidae</taxon>
        <taxon>Cordylochernes</taxon>
    </lineage>
</organism>
<feature type="transmembrane region" description="Helical" evidence="8">
    <location>
        <begin position="187"/>
        <end position="207"/>
    </location>
</feature>
<comment type="similarity">
    <text evidence="2">Belongs to the sodium:neurotransmitter symporter (SNF) (TC 2.A.22) family.</text>
</comment>
<name>A0ABY6LKT9_9ARAC</name>
<keyword evidence="5" id="KW-0769">Symport</keyword>
<keyword evidence="3" id="KW-0813">Transport</keyword>
<gene>
    <name evidence="9" type="ORF">LAZ67_20002313</name>
</gene>
<evidence type="ECO:0000313" key="10">
    <source>
        <dbReference type="Proteomes" id="UP001235939"/>
    </source>
</evidence>
<evidence type="ECO:0000256" key="3">
    <source>
        <dbReference type="ARBA" id="ARBA00022448"/>
    </source>
</evidence>